<dbReference type="PIRSF" id="PIRSF019271">
    <property type="entry name" value="Acid_Ptase_C"/>
    <property type="match status" value="1"/>
</dbReference>
<accession>A0A6B9ZH68</accession>
<dbReference type="EMBL" id="CP048113">
    <property type="protein sequence ID" value="QHS60664.1"/>
    <property type="molecule type" value="Genomic_DNA"/>
</dbReference>
<name>A0A6B9ZH68_9BACT</name>
<protein>
    <submittedName>
        <fullName evidence="3">5'-nucleotidase, lipoprotein e(P4) family</fullName>
    </submittedName>
</protein>
<dbReference type="InterPro" id="IPR023214">
    <property type="entry name" value="HAD_sf"/>
</dbReference>
<dbReference type="Gene3D" id="3.40.50.1000">
    <property type="entry name" value="HAD superfamily/HAD-like"/>
    <property type="match status" value="1"/>
</dbReference>
<dbReference type="PROSITE" id="PS51257">
    <property type="entry name" value="PROKAR_LIPOPROTEIN"/>
    <property type="match status" value="1"/>
</dbReference>
<dbReference type="GO" id="GO:0009279">
    <property type="term" value="C:cell outer membrane"/>
    <property type="evidence" value="ECO:0007669"/>
    <property type="project" value="InterPro"/>
</dbReference>
<dbReference type="Pfam" id="PF03767">
    <property type="entry name" value="Acid_phosphat_B"/>
    <property type="match status" value="1"/>
</dbReference>
<evidence type="ECO:0000256" key="2">
    <source>
        <dbReference type="SAM" id="SignalP"/>
    </source>
</evidence>
<gene>
    <name evidence="3" type="ORF">GWR21_13995</name>
</gene>
<evidence type="ECO:0000313" key="3">
    <source>
        <dbReference type="EMBL" id="QHS60664.1"/>
    </source>
</evidence>
<dbReference type="PANTHER" id="PTHR31284">
    <property type="entry name" value="ACID PHOSPHATASE-LIKE PROTEIN"/>
    <property type="match status" value="1"/>
</dbReference>
<dbReference type="PANTHER" id="PTHR31284:SF10">
    <property type="entry name" value="ACID PHOSPHATASE-LIKE PROTEIN"/>
    <property type="match status" value="1"/>
</dbReference>
<keyword evidence="3" id="KW-0449">Lipoprotein</keyword>
<dbReference type="CDD" id="cd07534">
    <property type="entry name" value="HAD_CAP"/>
    <property type="match status" value="1"/>
</dbReference>
<dbReference type="Proteomes" id="UP000476411">
    <property type="component" value="Chromosome"/>
</dbReference>
<keyword evidence="1 2" id="KW-0732">Signal</keyword>
<organism evidence="3 4">
    <name type="scientific">Chitinophaga agri</name>
    <dbReference type="NCBI Taxonomy" id="2703787"/>
    <lineage>
        <taxon>Bacteria</taxon>
        <taxon>Pseudomonadati</taxon>
        <taxon>Bacteroidota</taxon>
        <taxon>Chitinophagia</taxon>
        <taxon>Chitinophagales</taxon>
        <taxon>Chitinophagaceae</taxon>
        <taxon>Chitinophaga</taxon>
    </lineage>
</organism>
<dbReference type="NCBIfam" id="TIGR01533">
    <property type="entry name" value="lipo_e_P4"/>
    <property type="match status" value="1"/>
</dbReference>
<evidence type="ECO:0000256" key="1">
    <source>
        <dbReference type="ARBA" id="ARBA00022729"/>
    </source>
</evidence>
<sequence length="270" mass="30381">MQYKNILLTSALFAGMMACKTAQQPVSQTSPSTIMQPYGPAWAALWQQRSSEYKALCFQAYNIARIRLDESLAQAGSQPLAIVTDIDETVLDNSAYNVHIALKGQAYSEQTWKEWTAKAAADTVPGALSFLQYAAVRGVQVFYISNRSATERDVTLKNLQQWHFPFADNEHLLLKTTTSGKEARRTQVAQTHRIVLLLGDNLGDFAEMFDKQVVDKRTALTQQSAADFGNRFIVLPNPMYGDWLPAMFEYNYKRSAGEMDSLLIRQLISY</sequence>
<dbReference type="SFLD" id="SFLDS00003">
    <property type="entry name" value="Haloacid_Dehalogenase"/>
    <property type="match status" value="1"/>
</dbReference>
<dbReference type="AlphaFoldDB" id="A0A6B9ZH68"/>
<dbReference type="KEGG" id="chih:GWR21_13995"/>
<dbReference type="SFLD" id="SFLDG01125">
    <property type="entry name" value="C1.1:_Acid_Phosphatase_Like"/>
    <property type="match status" value="1"/>
</dbReference>
<feature type="chain" id="PRO_5025572627" evidence="2">
    <location>
        <begin position="23"/>
        <end position="270"/>
    </location>
</feature>
<dbReference type="RefSeq" id="WP_162332351.1">
    <property type="nucleotide sequence ID" value="NZ_CP048113.1"/>
</dbReference>
<proteinExistence type="predicted"/>
<dbReference type="InterPro" id="IPR005519">
    <property type="entry name" value="Acid_phosphat_B-like"/>
</dbReference>
<dbReference type="InterPro" id="IPR006423">
    <property type="entry name" value="Lipo_e_P4"/>
</dbReference>
<reference evidence="3 4" key="1">
    <citation type="submission" date="2020-01" db="EMBL/GenBank/DDBJ databases">
        <title>Complete genome sequence of Chitinophaga sp. H33E-04 isolated from quinoa roots.</title>
        <authorList>
            <person name="Weon H.-Y."/>
            <person name="Lee S.A."/>
        </authorList>
    </citation>
    <scope>NUCLEOTIDE SEQUENCE [LARGE SCALE GENOMIC DNA]</scope>
    <source>
        <strain evidence="3 4">H33E-04</strain>
    </source>
</reference>
<keyword evidence="4" id="KW-1185">Reference proteome</keyword>
<dbReference type="InterPro" id="IPR036412">
    <property type="entry name" value="HAD-like_sf"/>
</dbReference>
<dbReference type="SUPFAM" id="SSF56784">
    <property type="entry name" value="HAD-like"/>
    <property type="match status" value="1"/>
</dbReference>
<evidence type="ECO:0000313" key="4">
    <source>
        <dbReference type="Proteomes" id="UP000476411"/>
    </source>
</evidence>
<feature type="signal peptide" evidence="2">
    <location>
        <begin position="1"/>
        <end position="22"/>
    </location>
</feature>